<dbReference type="FunFam" id="3.30.420.10:FF:000047">
    <property type="entry name" value="Ribonuclease HIII"/>
    <property type="match status" value="1"/>
</dbReference>
<feature type="binding site" evidence="14 15">
    <location>
        <position position="206"/>
    </location>
    <ligand>
        <name>a divalent metal cation</name>
        <dbReference type="ChEBI" id="CHEBI:60240"/>
    </ligand>
</feature>
<evidence type="ECO:0000256" key="8">
    <source>
        <dbReference type="ARBA" id="ARBA00022490"/>
    </source>
</evidence>
<dbReference type="CDD" id="cd14796">
    <property type="entry name" value="RNAse_HIII_N"/>
    <property type="match status" value="1"/>
</dbReference>
<dbReference type="InterPro" id="IPR012295">
    <property type="entry name" value="TBP_dom_sf"/>
</dbReference>
<dbReference type="InterPro" id="IPR001352">
    <property type="entry name" value="RNase_HII/HIII"/>
</dbReference>
<comment type="similarity">
    <text evidence="5 14">Belongs to the RNase HII family. RnhC subfamily.</text>
</comment>
<dbReference type="GO" id="GO:0003723">
    <property type="term" value="F:RNA binding"/>
    <property type="evidence" value="ECO:0007669"/>
    <property type="project" value="UniProtKB-UniRule"/>
</dbReference>
<evidence type="ECO:0000256" key="7">
    <source>
        <dbReference type="ARBA" id="ARBA00021407"/>
    </source>
</evidence>
<dbReference type="PROSITE" id="PS51975">
    <property type="entry name" value="RNASE_H_2"/>
    <property type="match status" value="1"/>
</dbReference>
<comment type="subcellular location">
    <subcellularLocation>
        <location evidence="4 14">Cytoplasm</location>
    </subcellularLocation>
</comment>
<evidence type="ECO:0000256" key="15">
    <source>
        <dbReference type="PROSITE-ProRule" id="PRU01319"/>
    </source>
</evidence>
<dbReference type="Proteomes" id="UP000053797">
    <property type="component" value="Unassembled WGS sequence"/>
</dbReference>
<dbReference type="CDD" id="cd06590">
    <property type="entry name" value="RNase_HII_bacteria_HIII_like"/>
    <property type="match status" value="1"/>
</dbReference>
<dbReference type="GO" id="GO:0043137">
    <property type="term" value="P:DNA replication, removal of RNA primer"/>
    <property type="evidence" value="ECO:0007669"/>
    <property type="project" value="TreeGrafter"/>
</dbReference>
<evidence type="ECO:0000256" key="2">
    <source>
        <dbReference type="ARBA" id="ARBA00001946"/>
    </source>
</evidence>
<keyword evidence="11 14" id="KW-0255">Endonuclease</keyword>
<dbReference type="PANTHER" id="PTHR10954">
    <property type="entry name" value="RIBONUCLEASE H2 SUBUNIT A"/>
    <property type="match status" value="1"/>
</dbReference>
<evidence type="ECO:0000313" key="17">
    <source>
        <dbReference type="EMBL" id="KSU50364.1"/>
    </source>
</evidence>
<dbReference type="EMBL" id="LNQL01000001">
    <property type="protein sequence ID" value="KSU50364.1"/>
    <property type="molecule type" value="Genomic_DNA"/>
</dbReference>
<gene>
    <name evidence="14" type="primary">rnhC</name>
    <name evidence="17" type="ORF">AS033_03005</name>
</gene>
<dbReference type="NCBIfam" id="TIGR00716">
    <property type="entry name" value="rnhC"/>
    <property type="match status" value="1"/>
</dbReference>
<evidence type="ECO:0000256" key="4">
    <source>
        <dbReference type="ARBA" id="ARBA00004496"/>
    </source>
</evidence>
<dbReference type="GO" id="GO:0006298">
    <property type="term" value="P:mismatch repair"/>
    <property type="evidence" value="ECO:0007669"/>
    <property type="project" value="TreeGrafter"/>
</dbReference>
<evidence type="ECO:0000256" key="10">
    <source>
        <dbReference type="ARBA" id="ARBA00022723"/>
    </source>
</evidence>
<keyword evidence="10 14" id="KW-0479">Metal-binding</keyword>
<evidence type="ECO:0000256" key="6">
    <source>
        <dbReference type="ARBA" id="ARBA00012180"/>
    </source>
</evidence>
<protein>
    <recommendedName>
        <fullName evidence="7 14">Ribonuclease HIII</fullName>
        <shortName evidence="14">RNase HIII</shortName>
        <ecNumber evidence="6 14">3.1.26.4</ecNumber>
    </recommendedName>
</protein>
<dbReference type="InterPro" id="IPR004641">
    <property type="entry name" value="RNase_HIII"/>
</dbReference>
<dbReference type="HAMAP" id="MF_00053">
    <property type="entry name" value="RNase_HIII"/>
    <property type="match status" value="1"/>
</dbReference>
<dbReference type="SUPFAM" id="SSF53098">
    <property type="entry name" value="Ribonuclease H-like"/>
    <property type="match status" value="1"/>
</dbReference>
<feature type="domain" description="RNase H type-2" evidence="16">
    <location>
        <begin position="97"/>
        <end position="312"/>
    </location>
</feature>
<keyword evidence="13 14" id="KW-0460">Magnesium</keyword>
<dbReference type="InterPro" id="IPR036397">
    <property type="entry name" value="RNaseH_sf"/>
</dbReference>
<dbReference type="EC" id="3.1.26.4" evidence="6 14"/>
<feature type="binding site" evidence="14 15">
    <location>
        <position position="103"/>
    </location>
    <ligand>
        <name>a divalent metal cation</name>
        <dbReference type="ChEBI" id="CHEBI:60240"/>
    </ligand>
</feature>
<dbReference type="InterPro" id="IPR024567">
    <property type="entry name" value="RNase_HII/HIII_dom"/>
</dbReference>
<evidence type="ECO:0000256" key="12">
    <source>
        <dbReference type="ARBA" id="ARBA00022801"/>
    </source>
</evidence>
<evidence type="ECO:0000256" key="13">
    <source>
        <dbReference type="ARBA" id="ARBA00022842"/>
    </source>
</evidence>
<proteinExistence type="inferred from homology"/>
<dbReference type="AlphaFoldDB" id="A0A0V8GJD4"/>
<evidence type="ECO:0000256" key="9">
    <source>
        <dbReference type="ARBA" id="ARBA00022722"/>
    </source>
</evidence>
<organism evidence="17 18">
    <name type="scientific">Exiguobacterium indicum</name>
    <dbReference type="NCBI Taxonomy" id="296995"/>
    <lineage>
        <taxon>Bacteria</taxon>
        <taxon>Bacillati</taxon>
        <taxon>Bacillota</taxon>
        <taxon>Bacilli</taxon>
        <taxon>Bacillales</taxon>
        <taxon>Bacillales Family XII. Incertae Sedis</taxon>
        <taxon>Exiguobacterium</taxon>
    </lineage>
</organism>
<dbReference type="GO" id="GO:0032299">
    <property type="term" value="C:ribonuclease H2 complex"/>
    <property type="evidence" value="ECO:0007669"/>
    <property type="project" value="TreeGrafter"/>
</dbReference>
<dbReference type="Gene3D" id="3.30.310.10">
    <property type="entry name" value="TATA-Binding Protein"/>
    <property type="match status" value="1"/>
</dbReference>
<keyword evidence="8 14" id="KW-0963">Cytoplasm</keyword>
<evidence type="ECO:0000259" key="16">
    <source>
        <dbReference type="PROSITE" id="PS51975"/>
    </source>
</evidence>
<evidence type="ECO:0000313" key="18">
    <source>
        <dbReference type="Proteomes" id="UP000053797"/>
    </source>
</evidence>
<dbReference type="PANTHER" id="PTHR10954:SF23">
    <property type="entry name" value="RIBONUCLEASE"/>
    <property type="match status" value="1"/>
</dbReference>
<dbReference type="GO" id="GO:0005737">
    <property type="term" value="C:cytoplasm"/>
    <property type="evidence" value="ECO:0007669"/>
    <property type="project" value="UniProtKB-SubCell"/>
</dbReference>
<accession>A0A0V8GJD4</accession>
<dbReference type="GO" id="GO:0000287">
    <property type="term" value="F:magnesium ion binding"/>
    <property type="evidence" value="ECO:0007669"/>
    <property type="project" value="UniProtKB-UniRule"/>
</dbReference>
<dbReference type="InterPro" id="IPR012337">
    <property type="entry name" value="RNaseH-like_sf"/>
</dbReference>
<keyword evidence="12 14" id="KW-0378">Hydrolase</keyword>
<comment type="caution">
    <text evidence="17">The sequence shown here is derived from an EMBL/GenBank/DDBJ whole genome shotgun (WGS) entry which is preliminary data.</text>
</comment>
<dbReference type="Gene3D" id="3.30.420.10">
    <property type="entry name" value="Ribonuclease H-like superfamily/Ribonuclease H"/>
    <property type="match status" value="1"/>
</dbReference>
<evidence type="ECO:0000256" key="14">
    <source>
        <dbReference type="HAMAP-Rule" id="MF_00053"/>
    </source>
</evidence>
<name>A0A0V8GJD4_9BACL</name>
<evidence type="ECO:0000256" key="3">
    <source>
        <dbReference type="ARBA" id="ARBA00004065"/>
    </source>
</evidence>
<evidence type="ECO:0000256" key="1">
    <source>
        <dbReference type="ARBA" id="ARBA00000077"/>
    </source>
</evidence>
<sequence length="316" mass="35058">MLNPGKGGYLVGTIVLRLSKEKQDLVIQEFKQGQTKSPPYARFAAKVPGCVITIYNSGKVMFQGTEAETIASRFGTATPTKSKEPLVSTLPNGFAEWSVAGSDEVGKGDFFGPLVVVASFVDRKQIALLRELGVRDSKHLNDTEIRKIARDLHAVIPYTYRILHNPEYNQMQRTMTQGKMTALMHNDVLQRLLDKLETKPEAILIDQFAEKTVYYKHLSGVINPVRENVYFSTKAEQLHVAVAASSIIARAIFLKEMDKLSETTGVVIPKGAGAKVDQVAASLILRYGADKLRDWTKAHFANTKKAQQLAAKRNRP</sequence>
<comment type="catalytic activity">
    <reaction evidence="1 14 15">
        <text>Endonucleolytic cleavage to 5'-phosphomonoester.</text>
        <dbReference type="EC" id="3.1.26.4"/>
    </reaction>
</comment>
<evidence type="ECO:0000256" key="11">
    <source>
        <dbReference type="ARBA" id="ARBA00022759"/>
    </source>
</evidence>
<dbReference type="InterPro" id="IPR024568">
    <property type="entry name" value="RNase_HIII_N"/>
</dbReference>
<keyword evidence="9 14" id="KW-0540">Nuclease</keyword>
<dbReference type="Pfam" id="PF01351">
    <property type="entry name" value="RNase_HII"/>
    <property type="match status" value="1"/>
</dbReference>
<dbReference type="GO" id="GO:0004523">
    <property type="term" value="F:RNA-DNA hybrid ribonuclease activity"/>
    <property type="evidence" value="ECO:0007669"/>
    <property type="project" value="UniProtKB-UniRule"/>
</dbReference>
<feature type="binding site" evidence="14 15">
    <location>
        <position position="104"/>
    </location>
    <ligand>
        <name>a divalent metal cation</name>
        <dbReference type="ChEBI" id="CHEBI:60240"/>
    </ligand>
</feature>
<comment type="function">
    <text evidence="3 14">Endonuclease that specifically degrades the RNA of RNA-DNA hybrids.</text>
</comment>
<comment type="cofactor">
    <cofactor evidence="14 15">
        <name>Mn(2+)</name>
        <dbReference type="ChEBI" id="CHEBI:29035"/>
    </cofactor>
    <cofactor evidence="14 15">
        <name>Mg(2+)</name>
        <dbReference type="ChEBI" id="CHEBI:18420"/>
    </cofactor>
    <text evidence="14 15">Manganese or magnesium. Binds 1 divalent metal ion per monomer in the absence of substrate. May bind a second metal ion after substrate binding.</text>
</comment>
<reference evidence="17 18" key="1">
    <citation type="journal article" date="2015" name="Int. J. Syst. Evol. Microbiol.">
        <title>Exiguobacterium enclense sp. nov., isolated from sediment.</title>
        <authorList>
            <person name="Dastager S.G."/>
            <person name="Mawlankar R."/>
            <person name="Sonalkar V.V."/>
            <person name="Thorat M.N."/>
            <person name="Mual P."/>
            <person name="Verma A."/>
            <person name="Krishnamurthi S."/>
            <person name="Tang S.K."/>
            <person name="Li W.J."/>
        </authorList>
    </citation>
    <scope>NUCLEOTIDE SEQUENCE [LARGE SCALE GENOMIC DNA]</scope>
    <source>
        <strain evidence="17 18">NIO-1109</strain>
    </source>
</reference>
<dbReference type="Pfam" id="PF11858">
    <property type="entry name" value="DUF3378"/>
    <property type="match status" value="1"/>
</dbReference>
<dbReference type="PIRSF" id="PIRSF037748">
    <property type="entry name" value="RnhC"/>
    <property type="match status" value="1"/>
</dbReference>
<evidence type="ECO:0000256" key="5">
    <source>
        <dbReference type="ARBA" id="ARBA00008378"/>
    </source>
</evidence>
<comment type="cofactor">
    <cofactor evidence="2">
        <name>Mg(2+)</name>
        <dbReference type="ChEBI" id="CHEBI:18420"/>
    </cofactor>
</comment>